<dbReference type="EMBL" id="JAAKYA010000012">
    <property type="protein sequence ID" value="NGO38201.1"/>
    <property type="molecule type" value="Genomic_DNA"/>
</dbReference>
<dbReference type="RefSeq" id="WP_165105550.1">
    <property type="nucleotide sequence ID" value="NZ_JAAKYA010000012.1"/>
</dbReference>
<dbReference type="SUPFAM" id="SSF48695">
    <property type="entry name" value="Multiheme cytochromes"/>
    <property type="match status" value="1"/>
</dbReference>
<evidence type="ECO:0000256" key="1">
    <source>
        <dbReference type="SAM" id="MobiDB-lite"/>
    </source>
</evidence>
<accession>A0A6M1RS97</accession>
<feature type="compositionally biased region" description="Basic and acidic residues" evidence="1">
    <location>
        <begin position="175"/>
        <end position="185"/>
    </location>
</feature>
<keyword evidence="3" id="KW-1185">Reference proteome</keyword>
<gene>
    <name evidence="2" type="ORF">G4L39_02160</name>
</gene>
<reference evidence="2 3" key="1">
    <citation type="submission" date="2020-02" db="EMBL/GenBank/DDBJ databases">
        <title>Draft genome sequence of Limisphaera ngatamarikiensis NGM72.4T, a thermophilic Verrucomicrobia grouped in subdivision 3.</title>
        <authorList>
            <person name="Carere C.R."/>
            <person name="Steen J."/>
            <person name="Hugenholtz P."/>
            <person name="Stott M.B."/>
        </authorList>
    </citation>
    <scope>NUCLEOTIDE SEQUENCE [LARGE SCALE GENOMIC DNA]</scope>
    <source>
        <strain evidence="2 3">NGM72.4</strain>
    </source>
</reference>
<dbReference type="AlphaFoldDB" id="A0A6M1RS97"/>
<feature type="region of interest" description="Disordered" evidence="1">
    <location>
        <begin position="1"/>
        <end position="25"/>
    </location>
</feature>
<evidence type="ECO:0000313" key="2">
    <source>
        <dbReference type="EMBL" id="NGO38201.1"/>
    </source>
</evidence>
<sequence>MQLPKVEKPPALQPPVGLPVDAHLDKTPPRATRGLDLVKLGWTYNCMECHKLLPARWHYDRPMVEHQDIRLEHGNNRFCLNCHHPTNRNAFVDYDGSEIPQGEVVRLCAKCHGTIYRDWLAGVHGRRNGYWDPRRGPQTQLRCIQCHDPHRPAFAPMKPMPPLRYPPRAAGSPRRSGEGHPSHQP</sequence>
<comment type="caution">
    <text evidence="2">The sequence shown here is derived from an EMBL/GenBank/DDBJ whole genome shotgun (WGS) entry which is preliminary data.</text>
</comment>
<protein>
    <submittedName>
        <fullName evidence="2">Uncharacterized protein</fullName>
    </submittedName>
</protein>
<proteinExistence type="predicted"/>
<organism evidence="2 3">
    <name type="scientific">Limisphaera ngatamarikiensis</name>
    <dbReference type="NCBI Taxonomy" id="1324935"/>
    <lineage>
        <taxon>Bacteria</taxon>
        <taxon>Pseudomonadati</taxon>
        <taxon>Verrucomicrobiota</taxon>
        <taxon>Verrucomicrobiia</taxon>
        <taxon>Limisphaerales</taxon>
        <taxon>Limisphaeraceae</taxon>
        <taxon>Limisphaera</taxon>
    </lineage>
</organism>
<dbReference type="Gene3D" id="1.10.1130.10">
    <property type="entry name" value="Flavocytochrome C3, Chain A"/>
    <property type="match status" value="1"/>
</dbReference>
<feature type="region of interest" description="Disordered" evidence="1">
    <location>
        <begin position="155"/>
        <end position="185"/>
    </location>
</feature>
<name>A0A6M1RS97_9BACT</name>
<dbReference type="Proteomes" id="UP000477311">
    <property type="component" value="Unassembled WGS sequence"/>
</dbReference>
<evidence type="ECO:0000313" key="3">
    <source>
        <dbReference type="Proteomes" id="UP000477311"/>
    </source>
</evidence>
<dbReference type="InterPro" id="IPR036280">
    <property type="entry name" value="Multihaem_cyt_sf"/>
</dbReference>